<dbReference type="Gene3D" id="2.10.25.10">
    <property type="entry name" value="Laminin"/>
    <property type="match status" value="2"/>
</dbReference>
<dbReference type="InterPro" id="IPR000742">
    <property type="entry name" value="EGF"/>
</dbReference>
<dbReference type="AlphaFoldDB" id="A0A816EIW0"/>
<keyword evidence="2" id="KW-0245">EGF-like domain</keyword>
<dbReference type="SMART" id="SM00192">
    <property type="entry name" value="LDLa"/>
    <property type="match status" value="3"/>
</dbReference>
<accession>A0A816EIW0</accession>
<dbReference type="GO" id="GO:0005112">
    <property type="term" value="F:Notch binding"/>
    <property type="evidence" value="ECO:0007669"/>
    <property type="project" value="TreeGrafter"/>
</dbReference>
<proteinExistence type="predicted"/>
<protein>
    <recommendedName>
        <fullName evidence="3">EGF-like domain-containing protein</fullName>
    </recommendedName>
</protein>
<keyword evidence="5" id="KW-1185">Reference proteome</keyword>
<dbReference type="PANTHER" id="PTHR24044">
    <property type="entry name" value="NOTCH LIGAND FAMILY MEMBER"/>
    <property type="match status" value="1"/>
</dbReference>
<sequence>MKIEYCIRLNKKNSIFLINEEYLRNYNEICTFEELFHLNINPNEIFLWSKSIDIAEQYQHYLNQENKSEIFNKIFYNCTKSWFGDQCQYSFEENDKMNILIPRSSSSFSCYELFECNRGESSFCLDWREICDGRIDCFNNGIDEMNCFHLEINECNEDEYRCHNGQCISKYYYQYEHYTVECVDQSDLANIYPCPNSDLFIDLFYCEENICPPGEMKFSCGDGQCVEDYDQCFNGRHLMLFKSLILQGNLSNHCWISMICLTQIMKQLNETFCEEFFSNFHFQQFLHSCDDLIQFPINPVLFGHIYFLYRPKQIDFIEINYVLLPDFICYDQQLCSFLHSTFFYKSFSCKFASEFGLDLTKNYKTWKSVIDTIKSSFNGCENQYKWKSLNKIESLYQCENSSKLISKHRIADGIIDCYLKEDEFHLELSCLLNDTFRFRCFNENLCRSPILKTSHKCLLNDDEKFNEILFHQICDQHIDFSSSQFLNEQNHTDESNCDNWPCNNIYTRCNGIWNCPNGEDEQMCQILNCSQNSLQCISSLNSTLICLSLNEIENEIVDCIGGIDELHLCSIVDSSKGISSHLRCLNSSTCFQSSLFCHFNQILCPEWISLNQSLLKENLCHQKSLFQLKEKISTRKRISLKSSMTCHRGYSIYISTKNSSINSLKCFCPSNYYGYFCEYQNERVSLTFTFLSPNKEILYHFFIKLINKKREIYSYEQIFFIPQSECRQSFNIYLLYSLRSKDFDENYSIHIDLYEKLSLKYISSWIFPIPFVFLPVNRMALLLTLPLSPINSKCSLKCQNGFCQKYLNENQEFCLCHSGYSGYFCEIPLNCDDCSSDSICLDKYFNRSICMCPLNQFGFRCLLKHSCPLDYCQNQGKCLVINERFHSESYLCLCSSQYFGIHCEQKKSHLKISFSNEISPSSYVFVYIYTEILNGIPSSQKQIFEKISNGKKDFNIYFPYLFQMIFIEMNQNYYLIIRHYDQLFNYSKIISFNDRCLSIDELFTLEQLKS</sequence>
<feature type="domain" description="EGF-like" evidence="3">
    <location>
        <begin position="790"/>
        <end position="826"/>
    </location>
</feature>
<organism evidence="4 5">
    <name type="scientific">Adineta ricciae</name>
    <name type="common">Rotifer</name>
    <dbReference type="NCBI Taxonomy" id="249248"/>
    <lineage>
        <taxon>Eukaryota</taxon>
        <taxon>Metazoa</taxon>
        <taxon>Spiralia</taxon>
        <taxon>Gnathifera</taxon>
        <taxon>Rotifera</taxon>
        <taxon>Eurotatoria</taxon>
        <taxon>Bdelloidea</taxon>
        <taxon>Adinetida</taxon>
        <taxon>Adinetidae</taxon>
        <taxon>Adineta</taxon>
    </lineage>
</organism>
<feature type="non-terminal residue" evidence="4">
    <location>
        <position position="1010"/>
    </location>
</feature>
<keyword evidence="1 2" id="KW-1015">Disulfide bond</keyword>
<gene>
    <name evidence="4" type="ORF">XAT740_LOCUS55448</name>
</gene>
<dbReference type="InterPro" id="IPR050906">
    <property type="entry name" value="Notch_signaling"/>
</dbReference>
<feature type="domain" description="EGF-like" evidence="3">
    <location>
        <begin position="863"/>
        <end position="904"/>
    </location>
</feature>
<evidence type="ECO:0000313" key="5">
    <source>
        <dbReference type="Proteomes" id="UP000663828"/>
    </source>
</evidence>
<comment type="caution">
    <text evidence="4">The sequence shown here is derived from an EMBL/GenBank/DDBJ whole genome shotgun (WGS) entry which is preliminary data.</text>
</comment>
<dbReference type="EMBL" id="CAJNOR010010387">
    <property type="protein sequence ID" value="CAF1653429.1"/>
    <property type="molecule type" value="Genomic_DNA"/>
</dbReference>
<name>A0A816EIW0_ADIRI</name>
<comment type="caution">
    <text evidence="2">Lacks conserved residue(s) required for the propagation of feature annotation.</text>
</comment>
<dbReference type="SMART" id="SM00181">
    <property type="entry name" value="EGF"/>
    <property type="match status" value="4"/>
</dbReference>
<dbReference type="PROSITE" id="PS50026">
    <property type="entry name" value="EGF_3"/>
    <property type="match status" value="2"/>
</dbReference>
<reference evidence="4" key="1">
    <citation type="submission" date="2021-02" db="EMBL/GenBank/DDBJ databases">
        <authorList>
            <person name="Nowell W R."/>
        </authorList>
    </citation>
    <scope>NUCLEOTIDE SEQUENCE</scope>
</reference>
<evidence type="ECO:0000256" key="1">
    <source>
        <dbReference type="ARBA" id="ARBA00023157"/>
    </source>
</evidence>
<evidence type="ECO:0000256" key="2">
    <source>
        <dbReference type="PROSITE-ProRule" id="PRU00076"/>
    </source>
</evidence>
<dbReference type="Proteomes" id="UP000663828">
    <property type="component" value="Unassembled WGS sequence"/>
</dbReference>
<feature type="disulfide bond" evidence="2">
    <location>
        <begin position="816"/>
        <end position="825"/>
    </location>
</feature>
<dbReference type="InterPro" id="IPR002172">
    <property type="entry name" value="LDrepeatLR_classA_rpt"/>
</dbReference>
<evidence type="ECO:0000313" key="4">
    <source>
        <dbReference type="EMBL" id="CAF1653429.1"/>
    </source>
</evidence>
<dbReference type="PROSITE" id="PS01186">
    <property type="entry name" value="EGF_2"/>
    <property type="match status" value="1"/>
</dbReference>
<dbReference type="PANTHER" id="PTHR24044:SF420">
    <property type="entry name" value="DELTA AND NOTCH-LIKE EPIDERMAL GROWTH FACTOR-RELATED RECEPTOR ISOFORM X1"/>
    <property type="match status" value="1"/>
</dbReference>
<evidence type="ECO:0000259" key="3">
    <source>
        <dbReference type="PROSITE" id="PS50026"/>
    </source>
</evidence>
<dbReference type="SUPFAM" id="SSF57196">
    <property type="entry name" value="EGF/Laminin"/>
    <property type="match status" value="2"/>
</dbReference>
<dbReference type="PROSITE" id="PS00022">
    <property type="entry name" value="EGF_1"/>
    <property type="match status" value="2"/>
</dbReference>
<feature type="disulfide bond" evidence="2">
    <location>
        <begin position="894"/>
        <end position="903"/>
    </location>
</feature>